<dbReference type="SUPFAM" id="SSF103642">
    <property type="entry name" value="Sec-C motif"/>
    <property type="match status" value="1"/>
</dbReference>
<dbReference type="InterPro" id="IPR004027">
    <property type="entry name" value="SEC_C_motif"/>
</dbReference>
<dbReference type="SUPFAM" id="SSF54427">
    <property type="entry name" value="NTF2-like"/>
    <property type="match status" value="1"/>
</dbReference>
<dbReference type="HAMAP" id="MF_00612">
    <property type="entry name" value="UPF0225"/>
    <property type="match status" value="1"/>
</dbReference>
<dbReference type="InterPro" id="IPR032710">
    <property type="entry name" value="NTF2-like_dom_sf"/>
</dbReference>
<accession>A0A172WSG8</accession>
<dbReference type="InterPro" id="IPR023006">
    <property type="entry name" value="YchJ-like"/>
</dbReference>
<comment type="similarity">
    <text evidence="1 2">Belongs to the UPF0225 family.</text>
</comment>
<dbReference type="RefSeq" id="WP_064481863.1">
    <property type="nucleotide sequence ID" value="NZ_CP015641.1"/>
</dbReference>
<evidence type="ECO:0000256" key="2">
    <source>
        <dbReference type="HAMAP-Rule" id="MF_00612"/>
    </source>
</evidence>
<dbReference type="AlphaFoldDB" id="A0A172WSG8"/>
<dbReference type="EMBL" id="CP015641">
    <property type="protein sequence ID" value="ANF26458.1"/>
    <property type="molecule type" value="Genomic_DNA"/>
</dbReference>
<dbReference type="InterPro" id="IPR048469">
    <property type="entry name" value="YchJ-like_M"/>
</dbReference>
<proteinExistence type="inferred from homology"/>
<evidence type="ECO:0000313" key="4">
    <source>
        <dbReference type="EMBL" id="ANF26458.1"/>
    </source>
</evidence>
<dbReference type="Gene3D" id="3.10.450.50">
    <property type="match status" value="1"/>
</dbReference>
<dbReference type="NCBIfam" id="NF002449">
    <property type="entry name" value="PRK01617.1"/>
    <property type="match status" value="1"/>
</dbReference>
<dbReference type="NCBIfam" id="NF001213">
    <property type="entry name" value="PRK00183.1"/>
    <property type="match status" value="1"/>
</dbReference>
<dbReference type="NCBIfam" id="NF002486">
    <property type="entry name" value="PRK01752.1"/>
    <property type="match status" value="1"/>
</dbReference>
<sequence>MTDDQRAAANCPCGSGDPYGKCCGRYHQGLSAPSAERLMRSRYSAYVVGAIDYLRSTTLPAQQQALDLQAMKEWSANSTWLGLEVEESQVFGGQPEHALVSFTARWHDGAGEHAQHERSAFVQHDGCWYFIDSTTPLKAGRNDPCPCGSGQKFKKCCATYL</sequence>
<reference evidence="4 5" key="1">
    <citation type="submission" date="2016-05" db="EMBL/GenBank/DDBJ databases">
        <title>Genome sequence of Pseudomonas stutzeri 273 and identification of the exopolysaccharide biosynthesis locus.</title>
        <authorList>
            <person name="Wu S."/>
            <person name="Sun C."/>
        </authorList>
    </citation>
    <scope>NUCLEOTIDE SEQUENCE [LARGE SCALE GENOMIC DNA]</scope>
    <source>
        <strain evidence="4 5">273</strain>
    </source>
</reference>
<dbReference type="OrthoDB" id="21421at2"/>
<dbReference type="PANTHER" id="PTHR33747:SF1">
    <property type="entry name" value="ADENYLATE CYCLASE-ASSOCIATED CAP C-TERMINAL DOMAIN-CONTAINING PROTEIN"/>
    <property type="match status" value="1"/>
</dbReference>
<evidence type="ECO:0000259" key="3">
    <source>
        <dbReference type="Pfam" id="PF17775"/>
    </source>
</evidence>
<evidence type="ECO:0000256" key="1">
    <source>
        <dbReference type="ARBA" id="ARBA00010839"/>
    </source>
</evidence>
<name>A0A172WSG8_STUST</name>
<evidence type="ECO:0000313" key="5">
    <source>
        <dbReference type="Proteomes" id="UP000077787"/>
    </source>
</evidence>
<dbReference type="Pfam" id="PF17775">
    <property type="entry name" value="YchJ_M-like"/>
    <property type="match status" value="1"/>
</dbReference>
<dbReference type="Pfam" id="PF02810">
    <property type="entry name" value="SEC-C"/>
    <property type="match status" value="2"/>
</dbReference>
<protein>
    <recommendedName>
        <fullName evidence="2">UPF0225 protein PS273GM_15510</fullName>
    </recommendedName>
</protein>
<dbReference type="Proteomes" id="UP000077787">
    <property type="component" value="Chromosome"/>
</dbReference>
<dbReference type="PANTHER" id="PTHR33747">
    <property type="entry name" value="UPF0225 PROTEIN SCO1677"/>
    <property type="match status" value="1"/>
</dbReference>
<feature type="domain" description="YchJ-like middle NTF2-like" evidence="3">
    <location>
        <begin position="34"/>
        <end position="132"/>
    </location>
</feature>
<gene>
    <name evidence="4" type="ORF">PS273GM_15510</name>
</gene>
<organism evidence="4 5">
    <name type="scientific">Stutzerimonas stutzeri</name>
    <name type="common">Pseudomonas stutzeri</name>
    <dbReference type="NCBI Taxonomy" id="316"/>
    <lineage>
        <taxon>Bacteria</taxon>
        <taxon>Pseudomonadati</taxon>
        <taxon>Pseudomonadota</taxon>
        <taxon>Gammaproteobacteria</taxon>
        <taxon>Pseudomonadales</taxon>
        <taxon>Pseudomonadaceae</taxon>
        <taxon>Stutzerimonas</taxon>
    </lineage>
</organism>